<accession>A0A1U9VLT0</accession>
<dbReference type="InterPro" id="IPR036271">
    <property type="entry name" value="Tet_transcr_reg_TetR-rel_C_sf"/>
</dbReference>
<dbReference type="Gene3D" id="1.10.10.60">
    <property type="entry name" value="Homeodomain-like"/>
    <property type="match status" value="1"/>
</dbReference>
<dbReference type="SUPFAM" id="SSF46689">
    <property type="entry name" value="Homeodomain-like"/>
    <property type="match status" value="1"/>
</dbReference>
<dbReference type="InterPro" id="IPR009057">
    <property type="entry name" value="Homeodomain-like_sf"/>
</dbReference>
<dbReference type="SUPFAM" id="SSF48498">
    <property type="entry name" value="Tetracyclin repressor-like, C-terminal domain"/>
    <property type="match status" value="1"/>
</dbReference>
<dbReference type="GO" id="GO:0003700">
    <property type="term" value="F:DNA-binding transcription factor activity"/>
    <property type="evidence" value="ECO:0007669"/>
    <property type="project" value="TreeGrafter"/>
</dbReference>
<dbReference type="Pfam" id="PF00440">
    <property type="entry name" value="TetR_N"/>
    <property type="match status" value="1"/>
</dbReference>
<evidence type="ECO:0000256" key="1">
    <source>
        <dbReference type="ARBA" id="ARBA00023125"/>
    </source>
</evidence>
<evidence type="ECO:0000313" key="5">
    <source>
        <dbReference type="Proteomes" id="UP000189628"/>
    </source>
</evidence>
<gene>
    <name evidence="4" type="ORF">B0B51_16900</name>
</gene>
<protein>
    <submittedName>
        <fullName evidence="4">TetR family transcriptional regulator</fullName>
    </submittedName>
</protein>
<dbReference type="RefSeq" id="WP_078223241.1">
    <property type="nucleotide sequence ID" value="NZ_CP019912.1"/>
</dbReference>
<sequence length="216" mass="23103">MSEPRRIAQNDKEMSVLKAATAVFLAHGFSAATTDMIQRKASVSKATMYACFPNKEAMFAAVIEQECATMAATIQAIQAAPGDIAKTLTDIGLSYLTFVVSPTALALYRVVVAEAPRFPDLARRFYLAGPKVVTSMVAARLKEAAQDGEIDIQSVGVDAAATLFISLVRTEGQLESLTHPDAQPSAAQLDHWVQLAVTTFMAAFGAPGVRRESPPR</sequence>
<dbReference type="AlphaFoldDB" id="A0A1U9VLT0"/>
<keyword evidence="4" id="KW-0614">Plasmid</keyword>
<dbReference type="InterPro" id="IPR050109">
    <property type="entry name" value="HTH-type_TetR-like_transc_reg"/>
</dbReference>
<evidence type="ECO:0000313" key="4">
    <source>
        <dbReference type="EMBL" id="AQW31658.1"/>
    </source>
</evidence>
<feature type="domain" description="HTH tetR-type" evidence="3">
    <location>
        <begin position="10"/>
        <end position="70"/>
    </location>
</feature>
<dbReference type="Pfam" id="PF14246">
    <property type="entry name" value="TetR_C_7"/>
    <property type="match status" value="1"/>
</dbReference>
<feature type="DNA-binding region" description="H-T-H motif" evidence="2">
    <location>
        <begin position="33"/>
        <end position="52"/>
    </location>
</feature>
<dbReference type="PANTHER" id="PTHR30055:SF146">
    <property type="entry name" value="HTH-TYPE TRANSCRIPTIONAL DUAL REGULATOR CECR"/>
    <property type="match status" value="1"/>
</dbReference>
<dbReference type="PRINTS" id="PR00455">
    <property type="entry name" value="HTHTETR"/>
</dbReference>
<proteinExistence type="predicted"/>
<evidence type="ECO:0000259" key="3">
    <source>
        <dbReference type="PROSITE" id="PS50977"/>
    </source>
</evidence>
<geneLocation type="plasmid" evidence="4">
    <name>unnamed</name>
</geneLocation>
<keyword evidence="1 2" id="KW-0238">DNA-binding</keyword>
<name>A0A1U9VLT0_9RALS</name>
<dbReference type="EMBL" id="CP019912">
    <property type="protein sequence ID" value="AQW31658.1"/>
    <property type="molecule type" value="Genomic_DNA"/>
</dbReference>
<evidence type="ECO:0000256" key="2">
    <source>
        <dbReference type="PROSITE-ProRule" id="PRU00335"/>
    </source>
</evidence>
<dbReference type="InterPro" id="IPR039536">
    <property type="entry name" value="TetR_C_Proteobacteria"/>
</dbReference>
<dbReference type="Gene3D" id="1.10.357.10">
    <property type="entry name" value="Tetracycline Repressor, domain 2"/>
    <property type="match status" value="1"/>
</dbReference>
<organism evidence="4 5">
    <name type="scientific">blood disease bacterium A2-HR MARDI</name>
    <dbReference type="NCBI Taxonomy" id="1944648"/>
    <lineage>
        <taxon>Bacteria</taxon>
        <taxon>Pseudomonadati</taxon>
        <taxon>Pseudomonadota</taxon>
        <taxon>Betaproteobacteria</taxon>
        <taxon>Burkholderiales</taxon>
        <taxon>Burkholderiaceae</taxon>
        <taxon>Ralstonia</taxon>
        <taxon>Ralstonia solanacearum species complex</taxon>
    </lineage>
</organism>
<dbReference type="Proteomes" id="UP000189628">
    <property type="component" value="Plasmid unnamed"/>
</dbReference>
<dbReference type="GO" id="GO:0000976">
    <property type="term" value="F:transcription cis-regulatory region binding"/>
    <property type="evidence" value="ECO:0007669"/>
    <property type="project" value="TreeGrafter"/>
</dbReference>
<dbReference type="PANTHER" id="PTHR30055">
    <property type="entry name" value="HTH-TYPE TRANSCRIPTIONAL REGULATOR RUTR"/>
    <property type="match status" value="1"/>
</dbReference>
<reference evidence="4 5" key="1">
    <citation type="submission" date="2017-02" db="EMBL/GenBank/DDBJ databases">
        <title>Blood Disease Bacterium A2-HR MARDI.</title>
        <authorList>
            <person name="Badrun R."/>
            <person name="Abu Bakar N."/>
            <person name="Laboh R."/>
        </authorList>
    </citation>
    <scope>NUCLEOTIDE SEQUENCE [LARGE SCALE GENOMIC DNA]</scope>
    <source>
        <strain evidence="4 5">A2-HR MARDI</strain>
        <plasmid evidence="5">Plasmid</plasmid>
    </source>
</reference>
<dbReference type="PROSITE" id="PS50977">
    <property type="entry name" value="HTH_TETR_2"/>
    <property type="match status" value="1"/>
</dbReference>
<dbReference type="InterPro" id="IPR001647">
    <property type="entry name" value="HTH_TetR"/>
</dbReference>